<keyword evidence="2" id="KW-1133">Transmembrane helix</keyword>
<keyword evidence="2" id="KW-0472">Membrane</keyword>
<reference evidence="4 5" key="1">
    <citation type="journal article" date="2013" name="Genome Announc.">
        <title>Draft Genome Sequence of an Alphaproteobacterium, Caenispirillum salinarum AK4(T), Isolated from a Solar Saltern.</title>
        <authorList>
            <person name="Khatri I."/>
            <person name="Singh A."/>
            <person name="Korpole S."/>
            <person name="Pinnaka A.K."/>
            <person name="Subramanian S."/>
        </authorList>
    </citation>
    <scope>NUCLEOTIDE SEQUENCE [LARGE SCALE GENOMIC DNA]</scope>
    <source>
        <strain evidence="4 5">AK4</strain>
    </source>
</reference>
<sequence length="317" mass="33964">MESKAHPLLVGIFTVVFILGMLTFVAWLVNLGLGEDRTRYQVVFEQSVAGINEGTAVRVKGIDVGKVERLRLGVENPTRVPVVIGVRSDLPVSQDAYVTVESMGITGATYLALHPGEAGGPQLTAAEGQQMATIATRPSGGLSAIMDTLPKVASDLRATVDRVAEVLDEERMAQVDRILNNIAETTEAAPGILREARIALRDAQGALVTGEQAAAEARRTFRSADALIEGEISETVAEARGAASSLQAAANRLERTLRQTGPDVGEFASEGLTEIRYLVSESRRMVDELTQLADRLQDNPNALVFGEEPSEFDPEAQ</sequence>
<keyword evidence="5" id="KW-1185">Reference proteome</keyword>
<dbReference type="Proteomes" id="UP000009881">
    <property type="component" value="Unassembled WGS sequence"/>
</dbReference>
<keyword evidence="1" id="KW-0175">Coiled coil</keyword>
<gene>
    <name evidence="4" type="ORF">C882_1096</name>
</gene>
<feature type="domain" description="Mce/MlaD" evidence="3">
    <location>
        <begin position="40"/>
        <end position="116"/>
    </location>
</feature>
<dbReference type="Pfam" id="PF02470">
    <property type="entry name" value="MlaD"/>
    <property type="match status" value="1"/>
</dbReference>
<evidence type="ECO:0000259" key="3">
    <source>
        <dbReference type="Pfam" id="PF02470"/>
    </source>
</evidence>
<dbReference type="AlphaFoldDB" id="K9GQ74"/>
<dbReference type="InterPro" id="IPR003399">
    <property type="entry name" value="Mce/MlaD"/>
</dbReference>
<dbReference type="PANTHER" id="PTHR36698">
    <property type="entry name" value="BLL5892 PROTEIN"/>
    <property type="match status" value="1"/>
</dbReference>
<feature type="transmembrane region" description="Helical" evidence="2">
    <location>
        <begin position="6"/>
        <end position="29"/>
    </location>
</feature>
<organism evidence="4 5">
    <name type="scientific">Caenispirillum salinarum AK4</name>
    <dbReference type="NCBI Taxonomy" id="1238182"/>
    <lineage>
        <taxon>Bacteria</taxon>
        <taxon>Pseudomonadati</taxon>
        <taxon>Pseudomonadota</taxon>
        <taxon>Alphaproteobacteria</taxon>
        <taxon>Rhodospirillales</taxon>
        <taxon>Novispirillaceae</taxon>
        <taxon>Caenispirillum</taxon>
    </lineage>
</organism>
<dbReference type="EMBL" id="ANHY01000017">
    <property type="protein sequence ID" value="EKV28095.1"/>
    <property type="molecule type" value="Genomic_DNA"/>
</dbReference>
<protein>
    <submittedName>
        <fullName evidence="4">Putative ABC transporter</fullName>
    </submittedName>
</protein>
<keyword evidence="2" id="KW-0812">Transmembrane</keyword>
<accession>K9GQ74</accession>
<dbReference type="PANTHER" id="PTHR36698:SF2">
    <property type="entry name" value="MCE_MLAD DOMAIN-CONTAINING PROTEIN"/>
    <property type="match status" value="1"/>
</dbReference>
<evidence type="ECO:0000313" key="5">
    <source>
        <dbReference type="Proteomes" id="UP000009881"/>
    </source>
</evidence>
<evidence type="ECO:0000256" key="1">
    <source>
        <dbReference type="SAM" id="Coils"/>
    </source>
</evidence>
<feature type="coiled-coil region" evidence="1">
    <location>
        <begin position="236"/>
        <end position="299"/>
    </location>
</feature>
<evidence type="ECO:0000313" key="4">
    <source>
        <dbReference type="EMBL" id="EKV28095.1"/>
    </source>
</evidence>
<dbReference type="eggNOG" id="COG1463">
    <property type="taxonomic scope" value="Bacteria"/>
</dbReference>
<dbReference type="RefSeq" id="WP_009541752.1">
    <property type="nucleotide sequence ID" value="NZ_ANHY01000017.1"/>
</dbReference>
<proteinExistence type="predicted"/>
<dbReference type="OrthoDB" id="9808689at2"/>
<dbReference type="STRING" id="1238182.C882_1096"/>
<evidence type="ECO:0000256" key="2">
    <source>
        <dbReference type="SAM" id="Phobius"/>
    </source>
</evidence>
<name>K9GQ74_9PROT</name>
<comment type="caution">
    <text evidence="4">The sequence shown here is derived from an EMBL/GenBank/DDBJ whole genome shotgun (WGS) entry which is preliminary data.</text>
</comment>